<evidence type="ECO:0000313" key="6">
    <source>
        <dbReference type="Proteomes" id="UP000631114"/>
    </source>
</evidence>
<name>A0A835HTL8_9MAGN</name>
<evidence type="ECO:0000256" key="2">
    <source>
        <dbReference type="ARBA" id="ARBA00022679"/>
    </source>
</evidence>
<comment type="caution">
    <text evidence="5">The sequence shown here is derived from an EMBL/GenBank/DDBJ whole genome shotgun (WGS) entry which is preliminary data.</text>
</comment>
<dbReference type="Proteomes" id="UP000631114">
    <property type="component" value="Unassembled WGS sequence"/>
</dbReference>
<dbReference type="FunFam" id="3.40.50.2000:FF:000037">
    <property type="entry name" value="Glycosyltransferase"/>
    <property type="match status" value="1"/>
</dbReference>
<evidence type="ECO:0000256" key="1">
    <source>
        <dbReference type="ARBA" id="ARBA00009995"/>
    </source>
</evidence>
<keyword evidence="2 3" id="KW-0808">Transferase</keyword>
<dbReference type="Gene3D" id="3.40.50.2000">
    <property type="entry name" value="Glycogen Phosphorylase B"/>
    <property type="match status" value="2"/>
</dbReference>
<evidence type="ECO:0000313" key="5">
    <source>
        <dbReference type="EMBL" id="KAF9606725.1"/>
    </source>
</evidence>
<dbReference type="InterPro" id="IPR035595">
    <property type="entry name" value="UDP_glycos_trans_CS"/>
</dbReference>
<dbReference type="FunFam" id="3.40.50.2000:FF:000087">
    <property type="entry name" value="Glycosyltransferase"/>
    <property type="match status" value="1"/>
</dbReference>
<dbReference type="PANTHER" id="PTHR48049">
    <property type="entry name" value="GLYCOSYLTRANSFERASE"/>
    <property type="match status" value="1"/>
</dbReference>
<dbReference type="PANTHER" id="PTHR48049:SF84">
    <property type="entry name" value="UDP-GLYCOSYLTRANSFERASE 79A6"/>
    <property type="match status" value="1"/>
</dbReference>
<evidence type="ECO:0000256" key="3">
    <source>
        <dbReference type="RuleBase" id="RU003718"/>
    </source>
</evidence>
<dbReference type="OrthoDB" id="5835829at2759"/>
<dbReference type="SUPFAM" id="SSF53756">
    <property type="entry name" value="UDP-Glycosyltransferase/glycogen phosphorylase"/>
    <property type="match status" value="1"/>
</dbReference>
<evidence type="ECO:0000256" key="4">
    <source>
        <dbReference type="RuleBase" id="RU362057"/>
    </source>
</evidence>
<organism evidence="5 6">
    <name type="scientific">Coptis chinensis</name>
    <dbReference type="NCBI Taxonomy" id="261450"/>
    <lineage>
        <taxon>Eukaryota</taxon>
        <taxon>Viridiplantae</taxon>
        <taxon>Streptophyta</taxon>
        <taxon>Embryophyta</taxon>
        <taxon>Tracheophyta</taxon>
        <taxon>Spermatophyta</taxon>
        <taxon>Magnoliopsida</taxon>
        <taxon>Ranunculales</taxon>
        <taxon>Ranunculaceae</taxon>
        <taxon>Coptidoideae</taxon>
        <taxon>Coptis</taxon>
    </lineage>
</organism>
<comment type="similarity">
    <text evidence="1 3">Belongs to the UDP-glycosyltransferase family.</text>
</comment>
<reference evidence="5 6" key="1">
    <citation type="submission" date="2020-10" db="EMBL/GenBank/DDBJ databases">
        <title>The Coptis chinensis genome and diversification of protoberbering-type alkaloids.</title>
        <authorList>
            <person name="Wang B."/>
            <person name="Shu S."/>
            <person name="Song C."/>
            <person name="Liu Y."/>
        </authorList>
    </citation>
    <scope>NUCLEOTIDE SEQUENCE [LARGE SCALE GENOMIC DNA]</scope>
    <source>
        <strain evidence="5">HL-2020</strain>
        <tissue evidence="5">Leaf</tissue>
    </source>
</reference>
<gene>
    <name evidence="5" type="ORF">IFM89_028101</name>
</gene>
<dbReference type="EMBL" id="JADFTS010000005">
    <property type="protein sequence ID" value="KAF9606725.1"/>
    <property type="molecule type" value="Genomic_DNA"/>
</dbReference>
<keyword evidence="3" id="KW-0328">Glycosyltransferase</keyword>
<protein>
    <recommendedName>
        <fullName evidence="4">Glycosyltransferase</fullName>
        <ecNumber evidence="4">2.4.1.-</ecNumber>
    </recommendedName>
</protein>
<dbReference type="Pfam" id="PF00201">
    <property type="entry name" value="UDPGT"/>
    <property type="match status" value="1"/>
</dbReference>
<dbReference type="InterPro" id="IPR050481">
    <property type="entry name" value="UDP-glycosyltransf_plant"/>
</dbReference>
<dbReference type="AlphaFoldDB" id="A0A835HTL8"/>
<accession>A0A835HTL8</accession>
<proteinExistence type="inferred from homology"/>
<dbReference type="CDD" id="cd03784">
    <property type="entry name" value="GT1_Gtf-like"/>
    <property type="match status" value="1"/>
</dbReference>
<dbReference type="InterPro" id="IPR002213">
    <property type="entry name" value="UDP_glucos_trans"/>
</dbReference>
<dbReference type="EC" id="2.4.1.-" evidence="4"/>
<dbReference type="PROSITE" id="PS00375">
    <property type="entry name" value="UDPGT"/>
    <property type="match status" value="1"/>
</dbReference>
<dbReference type="GO" id="GO:0035251">
    <property type="term" value="F:UDP-glucosyltransferase activity"/>
    <property type="evidence" value="ECO:0007669"/>
    <property type="project" value="InterPro"/>
</dbReference>
<keyword evidence="6" id="KW-1185">Reference proteome</keyword>
<sequence length="463" mass="51589">MDSARELHVVMFPFFAFGHISPFIQLSNKLSSHGVQVSFFSAPGNIQRISLSLNTSLPHVQIIPLKIPAVDGLPVGVESTADMTPTMAELLKKALDQMQPQVESVLADLKPHFVFHDFAQPWLPSIADKLGIKSLFFSVFSALSSAYCTVPARKPTGESPTLNDLKKPPPGFPSDFNKTMTTHQARDMLYLFKIFHGNYSVYDRVVTCMKACSAIVIKTCNEIEGPYIEYVKAQFGKPVLLLGPLIPNPPTGVLEEKWAEWLDQFPKKSVIFCSFGSETFLEDEQIKELVLGLASTGLPFFVVLNFEANAKKRLASALPEGFEERLQGKGVVHTGWVQQQHILAHDNVGCFVCHSGLSSITEALMNDCQLVLLPQKGDQFLNAKLVDEDMKAGVEVRTNDENGSFKKEDIHKAVKTVMVDVDEEPGRTIRANNDKWRKFMVDKEIHEGFVKDFVKEMKEMALG</sequence>